<dbReference type="Pfam" id="PF25000">
    <property type="entry name" value="DUF7779"/>
    <property type="match status" value="1"/>
</dbReference>
<evidence type="ECO:0000259" key="4">
    <source>
        <dbReference type="Pfam" id="PF25000"/>
    </source>
</evidence>
<feature type="region of interest" description="Disordered" evidence="1">
    <location>
        <begin position="1"/>
        <end position="20"/>
    </location>
</feature>
<dbReference type="Pfam" id="PF00931">
    <property type="entry name" value="NB-ARC"/>
    <property type="match status" value="1"/>
</dbReference>
<dbReference type="PANTHER" id="PTHR35205">
    <property type="entry name" value="NB-ARC AND TPR DOMAIN PROTEIN"/>
    <property type="match status" value="1"/>
</dbReference>
<dbReference type="InterPro" id="IPR011990">
    <property type="entry name" value="TPR-like_helical_dom_sf"/>
</dbReference>
<dbReference type="SUPFAM" id="SSF48452">
    <property type="entry name" value="TPR-like"/>
    <property type="match status" value="2"/>
</dbReference>
<gene>
    <name evidence="5" type="ORF">BN869_000008236_1</name>
</gene>
<organism evidence="5">
    <name type="scientific">Bionectria ochroleuca</name>
    <name type="common">Gliocladium roseum</name>
    <dbReference type="NCBI Taxonomy" id="29856"/>
    <lineage>
        <taxon>Eukaryota</taxon>
        <taxon>Fungi</taxon>
        <taxon>Dikarya</taxon>
        <taxon>Ascomycota</taxon>
        <taxon>Pezizomycotina</taxon>
        <taxon>Sordariomycetes</taxon>
        <taxon>Hypocreomycetidae</taxon>
        <taxon>Hypocreales</taxon>
        <taxon>Bionectriaceae</taxon>
        <taxon>Clonostachys</taxon>
    </lineage>
</organism>
<dbReference type="PRINTS" id="PR00364">
    <property type="entry name" value="DISEASERSIST"/>
</dbReference>
<feature type="domain" description="NB-ARC" evidence="2">
    <location>
        <begin position="260"/>
        <end position="415"/>
    </location>
</feature>
<proteinExistence type="predicted"/>
<dbReference type="Gene3D" id="1.25.40.10">
    <property type="entry name" value="Tetratricopeptide repeat domain"/>
    <property type="match status" value="2"/>
</dbReference>
<evidence type="ECO:0000259" key="2">
    <source>
        <dbReference type="Pfam" id="PF00931"/>
    </source>
</evidence>
<feature type="domain" description="DUF7779" evidence="4">
    <location>
        <begin position="501"/>
        <end position="585"/>
    </location>
</feature>
<reference evidence="5" key="1">
    <citation type="submission" date="2015-01" db="EMBL/GenBank/DDBJ databases">
        <authorList>
            <person name="Durling Mikael"/>
        </authorList>
    </citation>
    <scope>NUCLEOTIDE SEQUENCE</scope>
</reference>
<feature type="region of interest" description="Disordered" evidence="1">
    <location>
        <begin position="925"/>
        <end position="964"/>
    </location>
</feature>
<sequence length="964" mass="107783">MSTAGPPNVSSAQNPLPASSTASKWQEACERCKARLSQEDAAVILTTPSYQHLITAMGGMEQAYKDKKSAKILKHLAPALESIRSFGGIINTAIPANPDVAALMWGGIRLVLDLLLRSSMAIEKITAGFSEITKALSRFEEYQTFFTSAPRLNEALVDLYELVFGFFIESIKLFRRHPIKNVLSSLWANQEAMAQSSIQKIRRQGQVIDVEAHAAKMSTDKSRHAEIKELLNHKRPVPPVKLPYFQLPLGENLPFFGRVTEVNRCAQTLSTPSDTGTPRIFALHGLPGVGKTSIALEFSRRERQRYQIIIWLWSDEVIKLARGYVAAAAGLSLHQENASAQEDRETVKRWLSSTSERWLLVFDNVERSVPLADYMPSSGKGSILVTSRDPESQFGMAGEGLKVEPFGIDDARSFLLNRLPSVDASEETLSAAKTLVTQLGGLPLGIKQMAGFMRETGCSIRDLLVMIEDTEQHGKIRSYEMSSFARLIYPATLASALEVLLSKLDKPTLNLLALFSTLDPDGIQDSVTKHLPVIFQQFPDLFSPFHAQAEYYSGLAKLRRYGLVDHHAAQKLIIVHRLVQEAAQYFISLDRLSAIYDAALHLIRQGHPQSQATSDTLFHHWSTCSTYAPHVIRLAALQERWALHSTCPADMFDVFFNCSWYLVETGAMTTALTLAQAAEPLCDLDTDDGQIGVSYLYNTYGVVALQYKDDKAAWDWFQKSLDIRARLLGEYNVNTCAVRGNQTLVLLNERKYNEVIKRLIPFRDRAFTVMADHPIRIKNPIFDQLAMAYLGLGKFDEAWSHLNISMDLSKEDNLPMFSQGSAYDYYVSGNIRMAQGDLTDALRLHTIALNIRQQVLGSHIQTAASCYRVGDLLHLTGDQDSALDVLLRSHEMYDELGLAEAFLECGKARSAWRMVSILRAQGRNKEASKYENEAEETLLRRGGDSTKEDYNEDDSNALLNYMDT</sequence>
<dbReference type="Pfam" id="PF24809">
    <property type="entry name" value="DUF7708"/>
    <property type="match status" value="1"/>
</dbReference>
<dbReference type="InterPro" id="IPR002182">
    <property type="entry name" value="NB-ARC"/>
</dbReference>
<dbReference type="GO" id="GO:0043531">
    <property type="term" value="F:ADP binding"/>
    <property type="evidence" value="ECO:0007669"/>
    <property type="project" value="InterPro"/>
</dbReference>
<evidence type="ECO:0008006" key="6">
    <source>
        <dbReference type="Google" id="ProtNLM"/>
    </source>
</evidence>
<dbReference type="InterPro" id="IPR056681">
    <property type="entry name" value="DUF7779"/>
</dbReference>
<evidence type="ECO:0000313" key="5">
    <source>
        <dbReference type="EMBL" id="CEO52178.1"/>
    </source>
</evidence>
<dbReference type="AlphaFoldDB" id="A0A0B7K472"/>
<evidence type="ECO:0000259" key="3">
    <source>
        <dbReference type="Pfam" id="PF24809"/>
    </source>
</evidence>
<dbReference type="EMBL" id="CDPU01000027">
    <property type="protein sequence ID" value="CEO52178.1"/>
    <property type="molecule type" value="Genomic_DNA"/>
</dbReference>
<dbReference type="Pfam" id="PF13424">
    <property type="entry name" value="TPR_12"/>
    <property type="match status" value="1"/>
</dbReference>
<accession>A0A0B7K472</accession>
<evidence type="ECO:0000256" key="1">
    <source>
        <dbReference type="SAM" id="MobiDB-lite"/>
    </source>
</evidence>
<feature type="compositionally biased region" description="Basic and acidic residues" evidence="1">
    <location>
        <begin position="925"/>
        <end position="949"/>
    </location>
</feature>
<dbReference type="SUPFAM" id="SSF52540">
    <property type="entry name" value="P-loop containing nucleoside triphosphate hydrolases"/>
    <property type="match status" value="1"/>
</dbReference>
<dbReference type="Gene3D" id="3.40.50.300">
    <property type="entry name" value="P-loop containing nucleotide triphosphate hydrolases"/>
    <property type="match status" value="1"/>
</dbReference>
<name>A0A0B7K472_BIOOC</name>
<dbReference type="InterPro" id="IPR027417">
    <property type="entry name" value="P-loop_NTPase"/>
</dbReference>
<protein>
    <recommendedName>
        <fullName evidence="6">NB-ARC domain-containing protein</fullName>
    </recommendedName>
</protein>
<dbReference type="PANTHER" id="PTHR35205:SF1">
    <property type="entry name" value="ZU5 DOMAIN-CONTAINING PROTEIN"/>
    <property type="match status" value="1"/>
</dbReference>
<dbReference type="InterPro" id="IPR056125">
    <property type="entry name" value="DUF7708"/>
</dbReference>
<feature type="domain" description="DUF7708" evidence="3">
    <location>
        <begin position="80"/>
        <end position="216"/>
    </location>
</feature>